<keyword evidence="2" id="KW-0813">Transport</keyword>
<feature type="binding site" evidence="7">
    <location>
        <position position="88"/>
    </location>
    <ligand>
        <name>Cu cation</name>
        <dbReference type="ChEBI" id="CHEBI:23378"/>
    </ligand>
</feature>
<keyword evidence="5" id="KW-0249">Electron transport</keyword>
<dbReference type="GO" id="GO:0009055">
    <property type="term" value="F:electron transfer activity"/>
    <property type="evidence" value="ECO:0007669"/>
    <property type="project" value="InterPro"/>
</dbReference>
<evidence type="ECO:0000256" key="3">
    <source>
        <dbReference type="ARBA" id="ARBA00022723"/>
    </source>
</evidence>
<dbReference type="AlphaFoldDB" id="A0A7K4P5T2"/>
<evidence type="ECO:0000259" key="8">
    <source>
        <dbReference type="Pfam" id="PF00127"/>
    </source>
</evidence>
<dbReference type="InterPro" id="IPR008972">
    <property type="entry name" value="Cupredoxin"/>
</dbReference>
<evidence type="ECO:0000256" key="4">
    <source>
        <dbReference type="ARBA" id="ARBA00022764"/>
    </source>
</evidence>
<evidence type="ECO:0000313" key="10">
    <source>
        <dbReference type="Proteomes" id="UP000535457"/>
    </source>
</evidence>
<organism evidence="9 10">
    <name type="scientific">Marine Group I thaumarchaeote</name>
    <dbReference type="NCBI Taxonomy" id="2511932"/>
    <lineage>
        <taxon>Archaea</taxon>
        <taxon>Nitrososphaerota</taxon>
        <taxon>Marine Group I</taxon>
    </lineage>
</organism>
<comment type="caution">
    <text evidence="9">The sequence shown here is derived from an EMBL/GenBank/DDBJ whole genome shotgun (WGS) entry which is preliminary data.</text>
</comment>
<dbReference type="Pfam" id="PF00127">
    <property type="entry name" value="Copper-bind"/>
    <property type="match status" value="1"/>
</dbReference>
<keyword evidence="6 7" id="KW-0186">Copper</keyword>
<protein>
    <recommendedName>
        <fullName evidence="8">Blue (type 1) copper domain-containing protein</fullName>
    </recommendedName>
</protein>
<reference evidence="9 10" key="1">
    <citation type="journal article" date="2019" name="Environ. Microbiol.">
        <title>Genomics insights into ecotype formation of ammonia-oxidizing archaea in the deep ocean.</title>
        <authorList>
            <person name="Wang Y."/>
            <person name="Huang J.M."/>
            <person name="Cui G.J."/>
            <person name="Nunoura T."/>
            <person name="Takaki Y."/>
            <person name="Li W.L."/>
            <person name="Li J."/>
            <person name="Gao Z.M."/>
            <person name="Takai K."/>
            <person name="Zhang A.Q."/>
            <person name="Stepanauskas R."/>
        </authorList>
    </citation>
    <scope>NUCLEOTIDE SEQUENCE [LARGE SCALE GENOMIC DNA]</scope>
    <source>
        <strain evidence="9 10">L19a</strain>
    </source>
</reference>
<proteinExistence type="predicted"/>
<evidence type="ECO:0000256" key="1">
    <source>
        <dbReference type="ARBA" id="ARBA00004418"/>
    </source>
</evidence>
<evidence type="ECO:0000256" key="2">
    <source>
        <dbReference type="ARBA" id="ARBA00022448"/>
    </source>
</evidence>
<name>A0A7K4P5T2_9ARCH</name>
<evidence type="ECO:0000256" key="7">
    <source>
        <dbReference type="PIRSR" id="PIRSR602386-1"/>
    </source>
</evidence>
<dbReference type="PANTHER" id="PTHR36507">
    <property type="entry name" value="BLL1555 PROTEIN"/>
    <property type="match status" value="1"/>
</dbReference>
<gene>
    <name evidence="9" type="ORF">HX853_04810</name>
</gene>
<dbReference type="InterPro" id="IPR052721">
    <property type="entry name" value="ET_Amicyanin"/>
</dbReference>
<feature type="binding site" evidence="7">
    <location>
        <position position="91"/>
    </location>
    <ligand>
        <name>Cu cation</name>
        <dbReference type="ChEBI" id="CHEBI:23378"/>
    </ligand>
</feature>
<dbReference type="InterPro" id="IPR002386">
    <property type="entry name" value="Amicyanin/Pseudoazurin"/>
</dbReference>
<dbReference type="PANTHER" id="PTHR36507:SF1">
    <property type="entry name" value="BLL1555 PROTEIN"/>
    <property type="match status" value="1"/>
</dbReference>
<dbReference type="GO" id="GO:0005507">
    <property type="term" value="F:copper ion binding"/>
    <property type="evidence" value="ECO:0007669"/>
    <property type="project" value="InterPro"/>
</dbReference>
<accession>A0A7K4P5T2</accession>
<keyword evidence="3 7" id="KW-0479">Metal-binding</keyword>
<sequence length="98" mass="10671">MTLTISIPKGVGVPGCEETNECYSPYEISVAVGTTVTWINDDIAAHTVTSGNFPEHDGLFDSSIFMSGETFEITFSDAGTFDYYCFVHPWMAGTVNVE</sequence>
<evidence type="ECO:0000313" key="9">
    <source>
        <dbReference type="EMBL" id="NWK13939.1"/>
    </source>
</evidence>
<dbReference type="SUPFAM" id="SSF49503">
    <property type="entry name" value="Cupredoxins"/>
    <property type="match status" value="1"/>
</dbReference>
<keyword evidence="4" id="KW-0574">Periplasm</keyword>
<feature type="binding site" evidence="7">
    <location>
        <position position="46"/>
    </location>
    <ligand>
        <name>Cu cation</name>
        <dbReference type="ChEBI" id="CHEBI:23378"/>
    </ligand>
</feature>
<feature type="binding site" evidence="7">
    <location>
        <position position="85"/>
    </location>
    <ligand>
        <name>Cu cation</name>
        <dbReference type="ChEBI" id="CHEBI:23378"/>
    </ligand>
</feature>
<comment type="cofactor">
    <cofactor evidence="7">
        <name>Cu cation</name>
        <dbReference type="ChEBI" id="CHEBI:23378"/>
    </cofactor>
    <text evidence="7">Binds 1 copper ion per subunit.</text>
</comment>
<dbReference type="GO" id="GO:0042597">
    <property type="term" value="C:periplasmic space"/>
    <property type="evidence" value="ECO:0007669"/>
    <property type="project" value="UniProtKB-SubCell"/>
</dbReference>
<comment type="subcellular location">
    <subcellularLocation>
        <location evidence="1">Periplasm</location>
    </subcellularLocation>
</comment>
<dbReference type="Proteomes" id="UP000535457">
    <property type="component" value="Unassembled WGS sequence"/>
</dbReference>
<evidence type="ECO:0000256" key="5">
    <source>
        <dbReference type="ARBA" id="ARBA00022982"/>
    </source>
</evidence>
<dbReference type="InterPro" id="IPR000923">
    <property type="entry name" value="BlueCu_1"/>
</dbReference>
<dbReference type="PRINTS" id="PR00155">
    <property type="entry name" value="AMICYANIN"/>
</dbReference>
<dbReference type="Gene3D" id="2.60.40.420">
    <property type="entry name" value="Cupredoxins - blue copper proteins"/>
    <property type="match status" value="1"/>
</dbReference>
<evidence type="ECO:0000256" key="6">
    <source>
        <dbReference type="ARBA" id="ARBA00023008"/>
    </source>
</evidence>
<feature type="domain" description="Blue (type 1) copper" evidence="8">
    <location>
        <begin position="22"/>
        <end position="98"/>
    </location>
</feature>
<dbReference type="EMBL" id="JACATG010000006">
    <property type="protein sequence ID" value="NWK13939.1"/>
    <property type="molecule type" value="Genomic_DNA"/>
</dbReference>